<gene>
    <name evidence="1" type="ORF">DSM112329_05451</name>
</gene>
<name>A0AAU7B3G0_9ACTN</name>
<dbReference type="Gene3D" id="3.40.720.10">
    <property type="entry name" value="Alkaline Phosphatase, subunit A"/>
    <property type="match status" value="1"/>
</dbReference>
<dbReference type="PANTHER" id="PTHR10151">
    <property type="entry name" value="ECTONUCLEOTIDE PYROPHOSPHATASE/PHOSPHODIESTERASE"/>
    <property type="match status" value="1"/>
</dbReference>
<evidence type="ECO:0000313" key="1">
    <source>
        <dbReference type="EMBL" id="XAY08549.1"/>
    </source>
</evidence>
<dbReference type="Pfam" id="PF01663">
    <property type="entry name" value="Phosphodiest"/>
    <property type="match status" value="1"/>
</dbReference>
<organism evidence="1">
    <name type="scientific">Paraconexibacter sp. AEG42_29</name>
    <dbReference type="NCBI Taxonomy" id="2997339"/>
    <lineage>
        <taxon>Bacteria</taxon>
        <taxon>Bacillati</taxon>
        <taxon>Actinomycetota</taxon>
        <taxon>Thermoleophilia</taxon>
        <taxon>Solirubrobacterales</taxon>
        <taxon>Paraconexibacteraceae</taxon>
        <taxon>Paraconexibacter</taxon>
    </lineage>
</organism>
<dbReference type="EMBL" id="CP114014">
    <property type="protein sequence ID" value="XAY08549.1"/>
    <property type="molecule type" value="Genomic_DNA"/>
</dbReference>
<dbReference type="PANTHER" id="PTHR10151:SF120">
    <property type="entry name" value="BIS(5'-ADENOSYL)-TRIPHOSPHATASE"/>
    <property type="match status" value="1"/>
</dbReference>
<accession>A0AAU7B3G0</accession>
<dbReference type="RefSeq" id="WP_354699727.1">
    <property type="nucleotide sequence ID" value="NZ_CP114014.1"/>
</dbReference>
<evidence type="ECO:0008006" key="2">
    <source>
        <dbReference type="Google" id="ProtNLM"/>
    </source>
</evidence>
<dbReference type="SUPFAM" id="SSF53649">
    <property type="entry name" value="Alkaline phosphatase-like"/>
    <property type="match status" value="1"/>
</dbReference>
<protein>
    <recommendedName>
        <fullName evidence="2">Alkaline phosphatase family protein</fullName>
    </recommendedName>
</protein>
<sequence>MTGRATKKLVLAVIDGLKPSELERAVEAGRAPVLAQLMAAGTYVPTCCAAFPSVTPVCAATIATGRLQDEHRIPAMNWYSRSESRYVEYGSSFPAVRKFGVAQQLIDTVYNMNAEHLPADVETVFETLDDRGLRTAGTTYLMFRGRHEHKPAKETPIAKLTSQVMRRTVKGPTELFYADLYASRDTGCWSRLGMPGLRDQHTGCVGAYMVEHDLFDFLLFSLPDNDTHSHEAGPHMQIESIEAADRQLERLMVAGGGVDAFLREHAVIVVADHSHAPVEQTIAFQEAFARYDVLPPSGRGADRARIALCPSQRSAQLYVLEPDPVARRPLVAQLVATGLATDGIDLALYLDRTRPVQGVIAGAAGELRFRPAGAGAAGAEGGPDAALVRDARGGRWTIEGAREVLGAVVEDGLLVAPSYPDALARVWAALTCPTSGDVLFSAAPEWEFPDWGGQHHIGGGSHGSLHAVDSLGALVYHGVDAPAARVADGAWSIADIAPMVIDHFRGAMARPDPARASPSQAPQVP</sequence>
<proteinExistence type="predicted"/>
<dbReference type="AlphaFoldDB" id="A0AAU7B3G0"/>
<dbReference type="InterPro" id="IPR002591">
    <property type="entry name" value="Phosphodiest/P_Trfase"/>
</dbReference>
<dbReference type="GO" id="GO:0016787">
    <property type="term" value="F:hydrolase activity"/>
    <property type="evidence" value="ECO:0007669"/>
    <property type="project" value="UniProtKB-ARBA"/>
</dbReference>
<reference evidence="1" key="1">
    <citation type="submission" date="2022-12" db="EMBL/GenBank/DDBJ databases">
        <title>Paraconexibacter alkalitolerans sp. nov. and Baekduia alba sp. nov., isolated from soil and emended description of the genera Paraconexibacter (Chun et al., 2020) and Baekduia (An et al., 2020).</title>
        <authorList>
            <person name="Vieira S."/>
            <person name="Huber K.J."/>
            <person name="Geppert A."/>
            <person name="Wolf J."/>
            <person name="Neumann-Schaal M."/>
            <person name="Muesken M."/>
            <person name="Overmann J."/>
        </authorList>
    </citation>
    <scope>NUCLEOTIDE SEQUENCE</scope>
    <source>
        <strain evidence="1">AEG42_29</strain>
    </source>
</reference>
<dbReference type="KEGG" id="parq:DSM112329_05451"/>
<dbReference type="InterPro" id="IPR017850">
    <property type="entry name" value="Alkaline_phosphatase_core_sf"/>
</dbReference>